<protein>
    <recommendedName>
        <fullName evidence="2">site-specific DNA-methyltransferase (adenine-specific)</fullName>
        <ecNumber evidence="2">2.1.1.72</ecNumber>
    </recommendedName>
</protein>
<dbReference type="EMBL" id="CP030941">
    <property type="protein sequence ID" value="UUP19094.1"/>
    <property type="molecule type" value="Genomic_DNA"/>
</dbReference>
<evidence type="ECO:0000313" key="8">
    <source>
        <dbReference type="Proteomes" id="UP001342418"/>
    </source>
</evidence>
<dbReference type="PRINTS" id="PR00505">
    <property type="entry name" value="D12N6MTFRASE"/>
</dbReference>
<evidence type="ECO:0000256" key="4">
    <source>
        <dbReference type="ARBA" id="ARBA00022679"/>
    </source>
</evidence>
<dbReference type="InterPro" id="IPR012327">
    <property type="entry name" value="MeTrfase_D12"/>
</dbReference>
<name>A0ABY5MQI1_9HYPH</name>
<dbReference type="Proteomes" id="UP001342418">
    <property type="component" value="Chromosome"/>
</dbReference>
<dbReference type="Gene3D" id="3.40.50.150">
    <property type="entry name" value="Vaccinia Virus protein VP39"/>
    <property type="match status" value="1"/>
</dbReference>
<evidence type="ECO:0000256" key="3">
    <source>
        <dbReference type="ARBA" id="ARBA00022603"/>
    </source>
</evidence>
<dbReference type="EC" id="2.1.1.72" evidence="2"/>
<keyword evidence="3 7" id="KW-0489">Methyltransferase</keyword>
<dbReference type="GO" id="GO:0032259">
    <property type="term" value="P:methylation"/>
    <property type="evidence" value="ECO:0007669"/>
    <property type="project" value="UniProtKB-KW"/>
</dbReference>
<dbReference type="InterPro" id="IPR012263">
    <property type="entry name" value="M_m6A_EcoRV"/>
</dbReference>
<keyword evidence="5" id="KW-0949">S-adenosyl-L-methionine</keyword>
<proteinExistence type="inferred from homology"/>
<dbReference type="Gene3D" id="1.10.1020.10">
    <property type="entry name" value="Adenine-specific Methyltransferase, Domain 2"/>
    <property type="match status" value="1"/>
</dbReference>
<dbReference type="PANTHER" id="PTHR30481">
    <property type="entry name" value="DNA ADENINE METHYLASE"/>
    <property type="match status" value="1"/>
</dbReference>
<accession>A0ABY5MQI1</accession>
<evidence type="ECO:0000256" key="5">
    <source>
        <dbReference type="ARBA" id="ARBA00022691"/>
    </source>
</evidence>
<dbReference type="InterPro" id="IPR023095">
    <property type="entry name" value="Ade_MeTrfase_dom_2"/>
</dbReference>
<evidence type="ECO:0000256" key="1">
    <source>
        <dbReference type="ARBA" id="ARBA00006594"/>
    </source>
</evidence>
<evidence type="ECO:0000313" key="7">
    <source>
        <dbReference type="EMBL" id="UUP19094.1"/>
    </source>
</evidence>
<keyword evidence="8" id="KW-1185">Reference proteome</keyword>
<dbReference type="PIRSF" id="PIRSF000398">
    <property type="entry name" value="M_m6A_EcoRV"/>
    <property type="match status" value="1"/>
</dbReference>
<dbReference type="PANTHER" id="PTHR30481:SF3">
    <property type="entry name" value="DNA ADENINE METHYLASE"/>
    <property type="match status" value="1"/>
</dbReference>
<dbReference type="SUPFAM" id="SSF53335">
    <property type="entry name" value="S-adenosyl-L-methionine-dependent methyltransferases"/>
    <property type="match status" value="1"/>
</dbReference>
<dbReference type="InterPro" id="IPR029063">
    <property type="entry name" value="SAM-dependent_MTases_sf"/>
</dbReference>
<dbReference type="GO" id="GO:0009007">
    <property type="term" value="F:site-specific DNA-methyltransferase (adenine-specific) activity"/>
    <property type="evidence" value="ECO:0007669"/>
    <property type="project" value="UniProtKB-EC"/>
</dbReference>
<organism evidence="7 8">
    <name type="scientific">Nitratireductor thuwali</name>
    <dbReference type="NCBI Taxonomy" id="2267699"/>
    <lineage>
        <taxon>Bacteria</taxon>
        <taxon>Pseudomonadati</taxon>
        <taxon>Pseudomonadota</taxon>
        <taxon>Alphaproteobacteria</taxon>
        <taxon>Hyphomicrobiales</taxon>
        <taxon>Phyllobacteriaceae</taxon>
        <taxon>Nitratireductor</taxon>
    </lineage>
</organism>
<dbReference type="RefSeq" id="WP_338531277.1">
    <property type="nucleotide sequence ID" value="NZ_CP030941.1"/>
</dbReference>
<comment type="similarity">
    <text evidence="1">Belongs to the N(4)/N(6)-methyltransferase family.</text>
</comment>
<evidence type="ECO:0000256" key="6">
    <source>
        <dbReference type="ARBA" id="ARBA00047942"/>
    </source>
</evidence>
<gene>
    <name evidence="7" type="primary">dpnM</name>
    <name evidence="7" type="ORF">NTH_03584</name>
</gene>
<sequence>MSKRPLLRWAGSKRSSIESLLSWMPSQIQTYIEPFCGSAAISFHVNAKICVLSDINERLINFYEQCRDSSSELYAEYRSLETNKEAYYTIRDKFNNEKDDFVSAVYFYYLNRNCFNGLYRTNKNGEFNVPYSDSRIGSPLSREEFVSLCARLKRFILRKGDFEATVNDFLGPESFFFIDPPYAVSRRAPFTEYDAKDFNAADLNRLLKCLEAIDDSGGKFLFTYDGASEAKLLQRPSWSIASVRVRRNISGFAGGRRSASEIVISNYRLDS</sequence>
<comment type="catalytic activity">
    <reaction evidence="6">
        <text>a 2'-deoxyadenosine in DNA + S-adenosyl-L-methionine = an N(6)-methyl-2'-deoxyadenosine in DNA + S-adenosyl-L-homocysteine + H(+)</text>
        <dbReference type="Rhea" id="RHEA:15197"/>
        <dbReference type="Rhea" id="RHEA-COMP:12418"/>
        <dbReference type="Rhea" id="RHEA-COMP:12419"/>
        <dbReference type="ChEBI" id="CHEBI:15378"/>
        <dbReference type="ChEBI" id="CHEBI:57856"/>
        <dbReference type="ChEBI" id="CHEBI:59789"/>
        <dbReference type="ChEBI" id="CHEBI:90615"/>
        <dbReference type="ChEBI" id="CHEBI:90616"/>
        <dbReference type="EC" id="2.1.1.72"/>
    </reaction>
</comment>
<reference evidence="7 8" key="1">
    <citation type="submission" date="2018-07" db="EMBL/GenBank/DDBJ databases">
        <title>Genome sequence of Nitratireductor thuwali#1536.</title>
        <authorList>
            <person name="Michoud G."/>
            <person name="Merlino G."/>
            <person name="Sefrji F.O."/>
            <person name="Daffonchio D."/>
        </authorList>
    </citation>
    <scope>NUCLEOTIDE SEQUENCE [LARGE SCALE GENOMIC DNA]</scope>
    <source>
        <strain evidence="8">Nit1536</strain>
    </source>
</reference>
<keyword evidence="4 7" id="KW-0808">Transferase</keyword>
<dbReference type="Pfam" id="PF02086">
    <property type="entry name" value="MethyltransfD12"/>
    <property type="match status" value="1"/>
</dbReference>
<evidence type="ECO:0000256" key="2">
    <source>
        <dbReference type="ARBA" id="ARBA00011900"/>
    </source>
</evidence>
<dbReference type="NCBIfam" id="TIGR00571">
    <property type="entry name" value="dam"/>
    <property type="match status" value="1"/>
</dbReference>